<reference evidence="6 7" key="1">
    <citation type="submission" date="2018-06" db="EMBL/GenBank/DDBJ databases">
        <title>Comparative genomics reveals the genomic features of Rhizophagus irregularis, R. cerebriforme, R. diaphanum and Gigaspora rosea, and their symbiotic lifestyle signature.</title>
        <authorList>
            <person name="Morin E."/>
            <person name="San Clemente H."/>
            <person name="Chen E.C.H."/>
            <person name="De La Providencia I."/>
            <person name="Hainaut M."/>
            <person name="Kuo A."/>
            <person name="Kohler A."/>
            <person name="Murat C."/>
            <person name="Tang N."/>
            <person name="Roy S."/>
            <person name="Loubradou J."/>
            <person name="Henrissat B."/>
            <person name="Grigoriev I.V."/>
            <person name="Corradi N."/>
            <person name="Roux C."/>
            <person name="Martin F.M."/>
        </authorList>
    </citation>
    <scope>NUCLEOTIDE SEQUENCE [LARGE SCALE GENOMIC DNA]</scope>
    <source>
        <strain evidence="6 7">DAOM 194757</strain>
    </source>
</reference>
<dbReference type="GO" id="GO:0005524">
    <property type="term" value="F:ATP binding"/>
    <property type="evidence" value="ECO:0007669"/>
    <property type="project" value="UniProtKB-KW"/>
</dbReference>
<feature type="domain" description="Protein kinase" evidence="5">
    <location>
        <begin position="2"/>
        <end position="278"/>
    </location>
</feature>
<dbReference type="SUPFAM" id="SSF56112">
    <property type="entry name" value="Protein kinase-like (PK-like)"/>
    <property type="match status" value="1"/>
</dbReference>
<dbReference type="Proteomes" id="UP000266673">
    <property type="component" value="Unassembled WGS sequence"/>
</dbReference>
<dbReference type="Gene3D" id="1.10.510.10">
    <property type="entry name" value="Transferase(Phosphotransferase) domain 1"/>
    <property type="match status" value="1"/>
</dbReference>
<keyword evidence="7" id="KW-1185">Reference proteome</keyword>
<dbReference type="AlphaFoldDB" id="A0A397TR75"/>
<dbReference type="EMBL" id="QKWP01004120">
    <property type="protein sequence ID" value="RIB00490.1"/>
    <property type="molecule type" value="Genomic_DNA"/>
</dbReference>
<name>A0A397TR75_9GLOM</name>
<keyword evidence="1" id="KW-0808">Transferase</keyword>
<keyword evidence="3 6" id="KW-0418">Kinase</keyword>
<comment type="caution">
    <text evidence="6">The sequence shown here is derived from an EMBL/GenBank/DDBJ whole genome shotgun (WGS) entry which is preliminary data.</text>
</comment>
<evidence type="ECO:0000256" key="1">
    <source>
        <dbReference type="ARBA" id="ARBA00022679"/>
    </source>
</evidence>
<evidence type="ECO:0000256" key="3">
    <source>
        <dbReference type="ARBA" id="ARBA00022777"/>
    </source>
</evidence>
<keyword evidence="4" id="KW-0067">ATP-binding</keyword>
<dbReference type="InterPro" id="IPR011009">
    <property type="entry name" value="Kinase-like_dom_sf"/>
</dbReference>
<dbReference type="InterPro" id="IPR051681">
    <property type="entry name" value="Ser/Thr_Kinases-Pseudokinases"/>
</dbReference>
<dbReference type="GO" id="GO:0004674">
    <property type="term" value="F:protein serine/threonine kinase activity"/>
    <property type="evidence" value="ECO:0007669"/>
    <property type="project" value="TreeGrafter"/>
</dbReference>
<sequence length="420" mass="48976">QFTNIEYLAKGGFSKIYKAVWEDGPITGWKSSNGSFRRRKREIVLKRFNNSENIDSSFLNELEIYIKIGGENFRIGHIFGVTQDSQTRDIMLVIEFVKDGDLHHFLLKHNEIDSTSKLIILRETAKLLGDIHKQKIIHRDLHSVNILINYMYNTRYGVFVKINDFGISRPANEWTDKEVYGVIPYIAPEILREEKFTTASDIYSFGMIMWEITSGQKPFSDRNHHDINLINDICNGIRPPIINGTPQPFIDLMIKCWENDPSKRPTADIIVKIIQKMIDKDMLKDKIELPTIKNTKIVTHPHAVFTSRPLSSMIRAASALQYTQLNYLSFAEYSTKETLIDIMNEKSKSNHNIHNIHNIHSIEQFDKTNQHPKMNLNSLLNNQESNDQDFDFCQSDNLNFENIYHNDNHSQKMFNIRQWI</sequence>
<dbReference type="PANTHER" id="PTHR44329:SF288">
    <property type="entry name" value="MITOGEN-ACTIVATED PROTEIN KINASE KINASE KINASE 20"/>
    <property type="match status" value="1"/>
</dbReference>
<evidence type="ECO:0000256" key="2">
    <source>
        <dbReference type="ARBA" id="ARBA00022741"/>
    </source>
</evidence>
<proteinExistence type="predicted"/>
<gene>
    <name evidence="6" type="ORF">C2G38_2234137</name>
</gene>
<keyword evidence="2" id="KW-0547">Nucleotide-binding</keyword>
<evidence type="ECO:0000313" key="6">
    <source>
        <dbReference type="EMBL" id="RIB00490.1"/>
    </source>
</evidence>
<dbReference type="PRINTS" id="PR00109">
    <property type="entry name" value="TYRKINASE"/>
</dbReference>
<dbReference type="InterPro" id="IPR000719">
    <property type="entry name" value="Prot_kinase_dom"/>
</dbReference>
<dbReference type="InterPro" id="IPR001245">
    <property type="entry name" value="Ser-Thr/Tyr_kinase_cat_dom"/>
</dbReference>
<dbReference type="PANTHER" id="PTHR44329">
    <property type="entry name" value="SERINE/THREONINE-PROTEIN KINASE TNNI3K-RELATED"/>
    <property type="match status" value="1"/>
</dbReference>
<dbReference type="PROSITE" id="PS50011">
    <property type="entry name" value="PROTEIN_KINASE_DOM"/>
    <property type="match status" value="1"/>
</dbReference>
<evidence type="ECO:0000259" key="5">
    <source>
        <dbReference type="PROSITE" id="PS50011"/>
    </source>
</evidence>
<protein>
    <submittedName>
        <fullName evidence="6">Kinase-like domain-containing protein</fullName>
    </submittedName>
</protein>
<dbReference type="OrthoDB" id="544350at2759"/>
<evidence type="ECO:0000256" key="4">
    <source>
        <dbReference type="ARBA" id="ARBA00022840"/>
    </source>
</evidence>
<evidence type="ECO:0000313" key="7">
    <source>
        <dbReference type="Proteomes" id="UP000266673"/>
    </source>
</evidence>
<dbReference type="Pfam" id="PF07714">
    <property type="entry name" value="PK_Tyr_Ser-Thr"/>
    <property type="match status" value="1"/>
</dbReference>
<accession>A0A397TR75</accession>
<organism evidence="6 7">
    <name type="scientific">Gigaspora rosea</name>
    <dbReference type="NCBI Taxonomy" id="44941"/>
    <lineage>
        <taxon>Eukaryota</taxon>
        <taxon>Fungi</taxon>
        <taxon>Fungi incertae sedis</taxon>
        <taxon>Mucoromycota</taxon>
        <taxon>Glomeromycotina</taxon>
        <taxon>Glomeromycetes</taxon>
        <taxon>Diversisporales</taxon>
        <taxon>Gigasporaceae</taxon>
        <taxon>Gigaspora</taxon>
    </lineage>
</organism>
<feature type="non-terminal residue" evidence="6">
    <location>
        <position position="1"/>
    </location>
</feature>
<dbReference type="STRING" id="44941.A0A397TR75"/>